<evidence type="ECO:0000313" key="3">
    <source>
        <dbReference type="Proteomes" id="UP000230423"/>
    </source>
</evidence>
<protein>
    <submittedName>
        <fullName evidence="2">Uncharacterized protein</fullName>
    </submittedName>
</protein>
<dbReference type="EMBL" id="KZ349941">
    <property type="protein sequence ID" value="PIO64394.1"/>
    <property type="molecule type" value="Genomic_DNA"/>
</dbReference>
<name>A0A2G9U2H8_TELCI</name>
<accession>A0A2G9U2H8</accession>
<feature type="compositionally biased region" description="Basic residues" evidence="1">
    <location>
        <begin position="45"/>
        <end position="59"/>
    </location>
</feature>
<dbReference type="AlphaFoldDB" id="A0A2G9U2H8"/>
<reference evidence="2 3" key="1">
    <citation type="submission" date="2015-09" db="EMBL/GenBank/DDBJ databases">
        <title>Draft genome of the parasitic nematode Teladorsagia circumcincta isolate WARC Sus (inbred).</title>
        <authorList>
            <person name="Mitreva M."/>
        </authorList>
    </citation>
    <scope>NUCLEOTIDE SEQUENCE [LARGE SCALE GENOMIC DNA]</scope>
    <source>
        <strain evidence="2 3">S</strain>
    </source>
</reference>
<evidence type="ECO:0000256" key="1">
    <source>
        <dbReference type="SAM" id="MobiDB-lite"/>
    </source>
</evidence>
<dbReference type="Proteomes" id="UP000230423">
    <property type="component" value="Unassembled WGS sequence"/>
</dbReference>
<gene>
    <name evidence="2" type="ORF">TELCIR_13978</name>
</gene>
<evidence type="ECO:0000313" key="2">
    <source>
        <dbReference type="EMBL" id="PIO64394.1"/>
    </source>
</evidence>
<sequence length="85" mass="9622">MSAGANIKNPPPCSQRKPLTTRRDSPHPAFLNRKTTLKVRDISRSKKGHQSRIRKRRQRPERSSLLPNSSLDHNSCLEPIGEKGV</sequence>
<proteinExistence type="predicted"/>
<organism evidence="2 3">
    <name type="scientific">Teladorsagia circumcincta</name>
    <name type="common">Brown stomach worm</name>
    <name type="synonym">Ostertagia circumcincta</name>
    <dbReference type="NCBI Taxonomy" id="45464"/>
    <lineage>
        <taxon>Eukaryota</taxon>
        <taxon>Metazoa</taxon>
        <taxon>Ecdysozoa</taxon>
        <taxon>Nematoda</taxon>
        <taxon>Chromadorea</taxon>
        <taxon>Rhabditida</taxon>
        <taxon>Rhabditina</taxon>
        <taxon>Rhabditomorpha</taxon>
        <taxon>Strongyloidea</taxon>
        <taxon>Trichostrongylidae</taxon>
        <taxon>Teladorsagia</taxon>
    </lineage>
</organism>
<keyword evidence="3" id="KW-1185">Reference proteome</keyword>
<feature type="region of interest" description="Disordered" evidence="1">
    <location>
        <begin position="1"/>
        <end position="85"/>
    </location>
</feature>